<evidence type="ECO:0000313" key="1">
    <source>
        <dbReference type="EMBL" id="UWN57873.1"/>
    </source>
</evidence>
<dbReference type="GeneID" id="82890784"/>
<reference evidence="1" key="1">
    <citation type="journal article" date="2022" name="Cell">
        <title>Design, construction, and in vivo augmentation of a complex gut microbiome.</title>
        <authorList>
            <person name="Cheng A.G."/>
            <person name="Ho P.Y."/>
            <person name="Aranda-Diaz A."/>
            <person name="Jain S."/>
            <person name="Yu F.B."/>
            <person name="Meng X."/>
            <person name="Wang M."/>
            <person name="Iakiviak M."/>
            <person name="Nagashima K."/>
            <person name="Zhao A."/>
            <person name="Murugkar P."/>
            <person name="Patil A."/>
            <person name="Atabakhsh K."/>
            <person name="Weakley A."/>
            <person name="Yan J."/>
            <person name="Brumbaugh A.R."/>
            <person name="Higginbottom S."/>
            <person name="Dimas A."/>
            <person name="Shiver A.L."/>
            <person name="Deutschbauer A."/>
            <person name="Neff N."/>
            <person name="Sonnenburg J.L."/>
            <person name="Huang K.C."/>
            <person name="Fischbach M.A."/>
        </authorList>
    </citation>
    <scope>NUCLEOTIDE SEQUENCE</scope>
    <source>
        <strain evidence="1">AP11</strain>
    </source>
</reference>
<evidence type="ECO:0000313" key="2">
    <source>
        <dbReference type="Proteomes" id="UP001059295"/>
    </source>
</evidence>
<proteinExistence type="predicted"/>
<protein>
    <recommendedName>
        <fullName evidence="3">Zinc-ribbon domain-containing protein</fullName>
    </recommendedName>
</protein>
<gene>
    <name evidence="1" type="ORF">NQ491_03580</name>
</gene>
<keyword evidence="2" id="KW-1185">Reference proteome</keyword>
<dbReference type="Proteomes" id="UP001059295">
    <property type="component" value="Chromosome"/>
</dbReference>
<dbReference type="EMBL" id="CP102294">
    <property type="protein sequence ID" value="UWN57873.1"/>
    <property type="molecule type" value="Genomic_DNA"/>
</dbReference>
<accession>A0ABY5V1Z0</accession>
<sequence>MSYLVLCPTCGGKMSVNARVCPHCGDRGFIVPETAMLPSPCDYRDYGSYALGCEGKGFLCRKQIWGDVGIHPVRYLQAMGVRDLSSYVRVADGLYAQTSDNALRERIARAVARNDVYVKSWVFKGVCEHELYEGKVRCPQCNGTGKVAVEQATGNYIDIRKRA</sequence>
<name>A0ABY5V1Z0_9BACT</name>
<organism evidence="1 2">
    <name type="scientific">Alistipes ihumii AP11</name>
    <dbReference type="NCBI Taxonomy" id="1211813"/>
    <lineage>
        <taxon>Bacteria</taxon>
        <taxon>Pseudomonadati</taxon>
        <taxon>Bacteroidota</taxon>
        <taxon>Bacteroidia</taxon>
        <taxon>Bacteroidales</taxon>
        <taxon>Rikenellaceae</taxon>
        <taxon>Alistipes</taxon>
    </lineage>
</organism>
<dbReference type="RefSeq" id="WP_147524898.1">
    <property type="nucleotide sequence ID" value="NZ_CAPH01000003.1"/>
</dbReference>
<evidence type="ECO:0008006" key="3">
    <source>
        <dbReference type="Google" id="ProtNLM"/>
    </source>
</evidence>